<reference evidence="2" key="1">
    <citation type="submission" date="2016-05" db="EMBL/GenBank/DDBJ databases">
        <authorList>
            <person name="Lavstsen T."/>
            <person name="Jespersen J.S."/>
        </authorList>
    </citation>
    <scope>NUCLEOTIDE SEQUENCE [LARGE SCALE GENOMIC DNA]</scope>
</reference>
<keyword evidence="1" id="KW-0812">Transmembrane</keyword>
<name>A0A1A8WDZ7_PLAOA</name>
<dbReference type="Proteomes" id="UP000078560">
    <property type="component" value="Unassembled WGS sequence"/>
</dbReference>
<evidence type="ECO:0000313" key="2">
    <source>
        <dbReference type="EMBL" id="SBS90266.1"/>
    </source>
</evidence>
<keyword evidence="1" id="KW-1133">Transmembrane helix</keyword>
<evidence type="ECO:0000256" key="1">
    <source>
        <dbReference type="SAM" id="Phobius"/>
    </source>
</evidence>
<reference evidence="4 5" key="2">
    <citation type="submission" date="2016-05" db="EMBL/GenBank/DDBJ databases">
        <authorList>
            <person name="Naeem Raeece"/>
        </authorList>
    </citation>
    <scope>NUCLEOTIDE SEQUENCE [LARGE SCALE GENOMIC DNA]</scope>
</reference>
<gene>
    <name evidence="3" type="ORF">POVCU1_048400</name>
    <name evidence="2" type="ORF">POVCU2_0060370</name>
</gene>
<keyword evidence="1" id="KW-0472">Membrane</keyword>
<dbReference type="EMBL" id="FLQV01000909">
    <property type="protein sequence ID" value="SBS98740.1"/>
    <property type="molecule type" value="Genomic_DNA"/>
</dbReference>
<accession>A0A1A8WDZ7</accession>
<sequence length="306" mass="36074">MTKPQIEEKYCSYEEYNKYFSKLEGISSHGIYQDNETCSNIDSSVHIRKNDILKHFKVIKEFLKHYKTDNSCNNDSCYHYLNFWLNEEMKKLKILNDNTIGLYNTFMQCDPEVNSINKKYYKIHEIKNDAFEIIKELYELYYQYKGFITYKTSNIVNACNFALACIEEYNELVFDYLHKDKSNLLNELKNIKQLFDQNGVLTIQNCNKSIPKLQPLPQKPQSLLPLSSLVPIPTIAAMVGILPFLLFLYKFTPFGLLFHSLIKKKRTILNNFEEENHEFMQFIHMNNGKSGNSSYKIAYNSTDYCE</sequence>
<dbReference type="Proteomes" id="UP000078546">
    <property type="component" value="Unassembled WGS sequence"/>
</dbReference>
<dbReference type="VEuPathDB" id="PlasmoDB:PocGH01_00236700"/>
<evidence type="ECO:0000313" key="3">
    <source>
        <dbReference type="EMBL" id="SBS98740.1"/>
    </source>
</evidence>
<protein>
    <submittedName>
        <fullName evidence="2">PIR Superfamily Protein</fullName>
    </submittedName>
</protein>
<dbReference type="EMBL" id="FLQU01000912">
    <property type="protein sequence ID" value="SBS90266.1"/>
    <property type="molecule type" value="Genomic_DNA"/>
</dbReference>
<dbReference type="AlphaFoldDB" id="A0A1A8WDZ7"/>
<evidence type="ECO:0000313" key="4">
    <source>
        <dbReference type="Proteomes" id="UP000078546"/>
    </source>
</evidence>
<evidence type="ECO:0000313" key="5">
    <source>
        <dbReference type="Proteomes" id="UP000078560"/>
    </source>
</evidence>
<dbReference type="InterPro" id="IPR008780">
    <property type="entry name" value="Plasmodium_Vir"/>
</dbReference>
<feature type="transmembrane region" description="Helical" evidence="1">
    <location>
        <begin position="235"/>
        <end position="258"/>
    </location>
</feature>
<dbReference type="Pfam" id="PF05795">
    <property type="entry name" value="Plasmodium_Vir"/>
    <property type="match status" value="1"/>
</dbReference>
<organism evidence="2 5">
    <name type="scientific">Plasmodium ovale curtisi</name>
    <dbReference type="NCBI Taxonomy" id="864141"/>
    <lineage>
        <taxon>Eukaryota</taxon>
        <taxon>Sar</taxon>
        <taxon>Alveolata</taxon>
        <taxon>Apicomplexa</taxon>
        <taxon>Aconoidasida</taxon>
        <taxon>Haemosporida</taxon>
        <taxon>Plasmodiidae</taxon>
        <taxon>Plasmodium</taxon>
        <taxon>Plasmodium (Plasmodium)</taxon>
    </lineage>
</organism>
<proteinExistence type="predicted"/>